<evidence type="ECO:0000256" key="1">
    <source>
        <dbReference type="ARBA" id="ARBA00010169"/>
    </source>
</evidence>
<comment type="similarity">
    <text evidence="1">Belongs to the CutA family.</text>
</comment>
<dbReference type="GO" id="GO:0005507">
    <property type="term" value="F:copper ion binding"/>
    <property type="evidence" value="ECO:0007669"/>
    <property type="project" value="TreeGrafter"/>
</dbReference>
<dbReference type="InterPro" id="IPR015867">
    <property type="entry name" value="N-reg_PII/ATP_PRibTrfase_C"/>
</dbReference>
<accession>A0A2K2FSM8</accession>
<dbReference type="Gene3D" id="3.30.70.120">
    <property type="match status" value="1"/>
</dbReference>
<sequence>MTVGALIWCPFPDEDAALAVIDTLLTESLAACANIVPGIVSVYVWKGERGTSREVGVLFKTRADLLDAAIARVAYLHPYDDPAVLGWRCDAGAPQTLAWLGELPQLS</sequence>
<dbReference type="SUPFAM" id="SSF54913">
    <property type="entry name" value="GlnB-like"/>
    <property type="match status" value="1"/>
</dbReference>
<comment type="caution">
    <text evidence="2">The sequence shown here is derived from an EMBL/GenBank/DDBJ whole genome shotgun (WGS) entry which is preliminary data.</text>
</comment>
<dbReference type="AlphaFoldDB" id="A0A2K2FSM8"/>
<dbReference type="RefSeq" id="WP_103099461.1">
    <property type="nucleotide sequence ID" value="NZ_LYMM01000106.1"/>
</dbReference>
<gene>
    <name evidence="2" type="ORF">A8V01_12120</name>
</gene>
<reference evidence="2 3" key="1">
    <citation type="submission" date="2016-05" db="EMBL/GenBank/DDBJ databases">
        <title>Complete genome sequence of Novosphingobium guangzhouense SA925(T).</title>
        <authorList>
            <person name="Sha S."/>
        </authorList>
    </citation>
    <scope>NUCLEOTIDE SEQUENCE [LARGE SCALE GENOMIC DNA]</scope>
    <source>
        <strain evidence="2 3">SA925</strain>
    </source>
</reference>
<organism evidence="2 3">
    <name type="scientific">Novosphingobium guangzhouense</name>
    <dbReference type="NCBI Taxonomy" id="1850347"/>
    <lineage>
        <taxon>Bacteria</taxon>
        <taxon>Pseudomonadati</taxon>
        <taxon>Pseudomonadota</taxon>
        <taxon>Alphaproteobacteria</taxon>
        <taxon>Sphingomonadales</taxon>
        <taxon>Sphingomonadaceae</taxon>
        <taxon>Novosphingobium</taxon>
    </lineage>
</organism>
<dbReference type="InterPro" id="IPR004323">
    <property type="entry name" value="Ion_tolerance_CutA"/>
</dbReference>
<protein>
    <submittedName>
        <fullName evidence="2">Divalent cation transporter</fullName>
    </submittedName>
</protein>
<keyword evidence="3" id="KW-1185">Reference proteome</keyword>
<proteinExistence type="inferred from homology"/>
<dbReference type="EMBL" id="LYMM01000106">
    <property type="protein sequence ID" value="PNU01795.1"/>
    <property type="molecule type" value="Genomic_DNA"/>
</dbReference>
<dbReference type="PANTHER" id="PTHR23419">
    <property type="entry name" value="DIVALENT CATION TOLERANCE CUTA-RELATED"/>
    <property type="match status" value="1"/>
</dbReference>
<evidence type="ECO:0000313" key="3">
    <source>
        <dbReference type="Proteomes" id="UP000236327"/>
    </source>
</evidence>
<dbReference type="PANTHER" id="PTHR23419:SF8">
    <property type="entry name" value="FI09726P"/>
    <property type="match status" value="1"/>
</dbReference>
<dbReference type="Proteomes" id="UP000236327">
    <property type="component" value="Unassembled WGS sequence"/>
</dbReference>
<dbReference type="InterPro" id="IPR011322">
    <property type="entry name" value="N-reg_PII-like_a/b"/>
</dbReference>
<dbReference type="Pfam" id="PF03091">
    <property type="entry name" value="CutA1"/>
    <property type="match status" value="1"/>
</dbReference>
<name>A0A2K2FSM8_9SPHN</name>
<dbReference type="GO" id="GO:0010038">
    <property type="term" value="P:response to metal ion"/>
    <property type="evidence" value="ECO:0007669"/>
    <property type="project" value="InterPro"/>
</dbReference>
<dbReference type="OrthoDB" id="37622at2"/>
<evidence type="ECO:0000313" key="2">
    <source>
        <dbReference type="EMBL" id="PNU01795.1"/>
    </source>
</evidence>